<evidence type="ECO:0000313" key="2">
    <source>
        <dbReference type="EMBL" id="MFC3613116.1"/>
    </source>
</evidence>
<evidence type="ECO:0000313" key="3">
    <source>
        <dbReference type="Proteomes" id="UP001595629"/>
    </source>
</evidence>
<protein>
    <submittedName>
        <fullName evidence="2">GNAT family N-acetyltransferase</fullName>
        <ecNumber evidence="2">2.3.1.-</ecNumber>
    </submittedName>
</protein>
<feature type="domain" description="N-acetyltransferase" evidence="1">
    <location>
        <begin position="62"/>
        <end position="202"/>
    </location>
</feature>
<keyword evidence="2" id="KW-0012">Acyltransferase</keyword>
<gene>
    <name evidence="2" type="ORF">ACFORG_05025</name>
</gene>
<dbReference type="InterPro" id="IPR016181">
    <property type="entry name" value="Acyl_CoA_acyltransferase"/>
</dbReference>
<accession>A0ABV7TCX5</accession>
<sequence length="206" mass="22366">MDNELAERARRFAASSPALHAALAEDPFYATLEALADHPEGRRAAMLSYYEYSMLEAERFGLLCLTDTPGAGAAVWSLPLDDDTASQKKRDKAAMLRACIGKASCAAYDAINVNMAKGTLPLVDPSDWYLSILGLDPSVQGQGKGSALLAPVLARADAAGVGCYLETFTPRNMRFYQRLGFVAVGTFHEPVTDAEYHVMRRPVRGF</sequence>
<keyword evidence="2" id="KW-0808">Transferase</keyword>
<dbReference type="CDD" id="cd04301">
    <property type="entry name" value="NAT_SF"/>
    <property type="match status" value="1"/>
</dbReference>
<dbReference type="EC" id="2.3.1.-" evidence="2"/>
<keyword evidence="3" id="KW-1185">Reference proteome</keyword>
<organism evidence="2 3">
    <name type="scientific">Lutimaribacter marinistellae</name>
    <dbReference type="NCBI Taxonomy" id="1820329"/>
    <lineage>
        <taxon>Bacteria</taxon>
        <taxon>Pseudomonadati</taxon>
        <taxon>Pseudomonadota</taxon>
        <taxon>Alphaproteobacteria</taxon>
        <taxon>Rhodobacterales</taxon>
        <taxon>Roseobacteraceae</taxon>
        <taxon>Lutimaribacter</taxon>
    </lineage>
</organism>
<dbReference type="SUPFAM" id="SSF55729">
    <property type="entry name" value="Acyl-CoA N-acyltransferases (Nat)"/>
    <property type="match status" value="1"/>
</dbReference>
<dbReference type="InterPro" id="IPR000182">
    <property type="entry name" value="GNAT_dom"/>
</dbReference>
<dbReference type="PANTHER" id="PTHR42791">
    <property type="entry name" value="GNAT FAMILY ACETYLTRANSFERASE"/>
    <property type="match status" value="1"/>
</dbReference>
<dbReference type="GO" id="GO:0016746">
    <property type="term" value="F:acyltransferase activity"/>
    <property type="evidence" value="ECO:0007669"/>
    <property type="project" value="UniProtKB-KW"/>
</dbReference>
<name>A0ABV7TCX5_9RHOB</name>
<dbReference type="RefSeq" id="WP_386734292.1">
    <property type="nucleotide sequence ID" value="NZ_JBHRXI010000004.1"/>
</dbReference>
<evidence type="ECO:0000259" key="1">
    <source>
        <dbReference type="PROSITE" id="PS51186"/>
    </source>
</evidence>
<dbReference type="EMBL" id="JBHRXI010000004">
    <property type="protein sequence ID" value="MFC3613116.1"/>
    <property type="molecule type" value="Genomic_DNA"/>
</dbReference>
<dbReference type="Gene3D" id="3.40.630.30">
    <property type="match status" value="1"/>
</dbReference>
<dbReference type="PROSITE" id="PS51186">
    <property type="entry name" value="GNAT"/>
    <property type="match status" value="1"/>
</dbReference>
<comment type="caution">
    <text evidence="2">The sequence shown here is derived from an EMBL/GenBank/DDBJ whole genome shotgun (WGS) entry which is preliminary data.</text>
</comment>
<dbReference type="InterPro" id="IPR052523">
    <property type="entry name" value="Trichothecene_AcTrans"/>
</dbReference>
<dbReference type="Pfam" id="PF00583">
    <property type="entry name" value="Acetyltransf_1"/>
    <property type="match status" value="1"/>
</dbReference>
<proteinExistence type="predicted"/>
<dbReference type="PANTHER" id="PTHR42791:SF1">
    <property type="entry name" value="N-ACETYLTRANSFERASE DOMAIN-CONTAINING PROTEIN"/>
    <property type="match status" value="1"/>
</dbReference>
<reference evidence="3" key="1">
    <citation type="journal article" date="2019" name="Int. J. Syst. Evol. Microbiol.">
        <title>The Global Catalogue of Microorganisms (GCM) 10K type strain sequencing project: providing services to taxonomists for standard genome sequencing and annotation.</title>
        <authorList>
            <consortium name="The Broad Institute Genomics Platform"/>
            <consortium name="The Broad Institute Genome Sequencing Center for Infectious Disease"/>
            <person name="Wu L."/>
            <person name="Ma J."/>
        </authorList>
    </citation>
    <scope>NUCLEOTIDE SEQUENCE [LARGE SCALE GENOMIC DNA]</scope>
    <source>
        <strain evidence="3">KCTC 42911</strain>
    </source>
</reference>
<dbReference type="Proteomes" id="UP001595629">
    <property type="component" value="Unassembled WGS sequence"/>
</dbReference>